<comment type="function">
    <text evidence="10">Cell wall formation. Catalyzes the transfer of a GlcNAc subunit on undecaprenyl-pyrophosphoryl-MurNAc-pentapeptide (lipid intermediate I) to form undecaprenyl-pyrophosphoryl-MurNAc-(pentapeptide)GlcNAc (lipid intermediate II).</text>
</comment>
<sequence>MRVVLTGGGTGGHIYPALAVAREVSRQTPQAAFLYIGSKKGLEAQLVPRTDIPFQSVEISGLKRKLSLDNIKTLWKFIRAVSDAKKMLRDFRPDVVVGTGGYVCGPVVYAAARLGIPTLIHEQNVVPGLTNKFLSRQATRVAVSFEESLAHFPKGKTVFTGNPRATEVMHGDAEAGRSFLGVDAGKKIVLIFGGSRGARAINEAVLSIVTQLGKHADTHFVYVTGDVHFENISQQLAAKGKLPANLSVLPFVHNMPDVLAATHILVGRAGASTLAEVTALGVPSILIPSPYVTNNHQEKNARGLERAGAARVIVEKELTGERLLSEVEGLLQSRELWAQMKENALSLGMPQAATEIVRTLQEVSGKK</sequence>
<comment type="similarity">
    <text evidence="10">Belongs to the glycosyltransferase 28 family. MurG subfamily.</text>
</comment>
<keyword evidence="5 10" id="KW-0133">Cell shape</keyword>
<dbReference type="GO" id="GO:0009252">
    <property type="term" value="P:peptidoglycan biosynthetic process"/>
    <property type="evidence" value="ECO:0007669"/>
    <property type="project" value="UniProtKB-UniRule"/>
</dbReference>
<proteinExistence type="inferred from homology"/>
<dbReference type="PANTHER" id="PTHR21015">
    <property type="entry name" value="UDP-N-ACETYLGLUCOSAMINE--N-ACETYLMURAMYL-(PENTAPEPTIDE) PYROPHOSPHORYL-UNDECAPRENOL N-ACETYLGLUCOSAMINE TRANSFERASE 1"/>
    <property type="match status" value="1"/>
</dbReference>
<comment type="caution">
    <text evidence="13">The sequence shown here is derived from an EMBL/GenBank/DDBJ whole genome shotgun (WGS) entry which is preliminary data.</text>
</comment>
<evidence type="ECO:0000256" key="1">
    <source>
        <dbReference type="ARBA" id="ARBA00022475"/>
    </source>
</evidence>
<feature type="binding site" evidence="10">
    <location>
        <begin position="10"/>
        <end position="12"/>
    </location>
    <ligand>
        <name>UDP-N-acetyl-alpha-D-glucosamine</name>
        <dbReference type="ChEBI" id="CHEBI:57705"/>
    </ligand>
</feature>
<dbReference type="AlphaFoldDB" id="A0A3M8AS21"/>
<dbReference type="Gene3D" id="3.40.50.2000">
    <property type="entry name" value="Glycogen Phosphorylase B"/>
    <property type="match status" value="2"/>
</dbReference>
<comment type="caution">
    <text evidence="10">Lacks conserved residue(s) required for the propagation of feature annotation.</text>
</comment>
<dbReference type="EMBL" id="RHHS01000044">
    <property type="protein sequence ID" value="RNB54008.1"/>
    <property type="molecule type" value="Genomic_DNA"/>
</dbReference>
<feature type="binding site" evidence="10">
    <location>
        <position position="195"/>
    </location>
    <ligand>
        <name>UDP-N-acetyl-alpha-D-glucosamine</name>
        <dbReference type="ChEBI" id="CHEBI:57705"/>
    </ligand>
</feature>
<dbReference type="SUPFAM" id="SSF53756">
    <property type="entry name" value="UDP-Glycosyltransferase/glycogen phosphorylase"/>
    <property type="match status" value="1"/>
</dbReference>
<accession>A0A3M8AS21</accession>
<keyword evidence="9 10" id="KW-0961">Cell wall biogenesis/degradation</keyword>
<dbReference type="PANTHER" id="PTHR21015:SF22">
    <property type="entry name" value="GLYCOSYLTRANSFERASE"/>
    <property type="match status" value="1"/>
</dbReference>
<keyword evidence="4 10" id="KW-0808">Transferase</keyword>
<keyword evidence="8 10" id="KW-0131">Cell cycle</keyword>
<dbReference type="OrthoDB" id="9808936at2"/>
<organism evidence="13 14">
    <name type="scientific">Brevibacillus gelatini</name>
    <dbReference type="NCBI Taxonomy" id="1655277"/>
    <lineage>
        <taxon>Bacteria</taxon>
        <taxon>Bacillati</taxon>
        <taxon>Bacillota</taxon>
        <taxon>Bacilli</taxon>
        <taxon>Bacillales</taxon>
        <taxon>Paenibacillaceae</taxon>
        <taxon>Brevibacillus</taxon>
    </lineage>
</organism>
<dbReference type="GO" id="GO:0050511">
    <property type="term" value="F:undecaprenyldiphospho-muramoylpentapeptide beta-N-acetylglucosaminyltransferase activity"/>
    <property type="evidence" value="ECO:0007669"/>
    <property type="project" value="UniProtKB-UniRule"/>
</dbReference>
<dbReference type="Pfam" id="PF03033">
    <property type="entry name" value="Glyco_transf_28"/>
    <property type="match status" value="1"/>
</dbReference>
<comment type="catalytic activity">
    <reaction evidence="10">
        <text>di-trans,octa-cis-undecaprenyl diphospho-N-acetyl-alpha-D-muramoyl-L-alanyl-D-glutamyl-meso-2,6-diaminopimeloyl-D-alanyl-D-alanine + UDP-N-acetyl-alpha-D-glucosamine = di-trans,octa-cis-undecaprenyl diphospho-[N-acetyl-alpha-D-glucosaminyl-(1-&gt;4)]-N-acetyl-alpha-D-muramoyl-L-alanyl-D-glutamyl-meso-2,6-diaminopimeloyl-D-alanyl-D-alanine + UDP + H(+)</text>
        <dbReference type="Rhea" id="RHEA:31227"/>
        <dbReference type="ChEBI" id="CHEBI:15378"/>
        <dbReference type="ChEBI" id="CHEBI:57705"/>
        <dbReference type="ChEBI" id="CHEBI:58223"/>
        <dbReference type="ChEBI" id="CHEBI:61387"/>
        <dbReference type="ChEBI" id="CHEBI:61388"/>
        <dbReference type="EC" id="2.4.1.227"/>
    </reaction>
</comment>
<protein>
    <recommendedName>
        <fullName evidence="10">UDP-N-acetylglucosamine--N-acetylmuramyl-(pentapeptide) pyrophosphoryl-undecaprenol N-acetylglucosamine transferase</fullName>
        <ecNumber evidence="10">2.4.1.227</ecNumber>
    </recommendedName>
    <alternativeName>
        <fullName evidence="10">Undecaprenyl-PP-MurNAc-pentapeptide-UDPGlcNAc GlcNAc transferase</fullName>
    </alternativeName>
</protein>
<evidence type="ECO:0000256" key="2">
    <source>
        <dbReference type="ARBA" id="ARBA00022618"/>
    </source>
</evidence>
<dbReference type="GO" id="GO:0005975">
    <property type="term" value="P:carbohydrate metabolic process"/>
    <property type="evidence" value="ECO:0007669"/>
    <property type="project" value="InterPro"/>
</dbReference>
<evidence type="ECO:0000313" key="14">
    <source>
        <dbReference type="Proteomes" id="UP000268829"/>
    </source>
</evidence>
<evidence type="ECO:0000256" key="9">
    <source>
        <dbReference type="ARBA" id="ARBA00023316"/>
    </source>
</evidence>
<feature type="domain" description="Glycosyltransferase family 28 N-terminal" evidence="11">
    <location>
        <begin position="3"/>
        <end position="142"/>
    </location>
</feature>
<name>A0A3M8AS21_9BACL</name>
<dbReference type="Proteomes" id="UP000268829">
    <property type="component" value="Unassembled WGS sequence"/>
</dbReference>
<evidence type="ECO:0000256" key="3">
    <source>
        <dbReference type="ARBA" id="ARBA00022676"/>
    </source>
</evidence>
<dbReference type="GO" id="GO:0051301">
    <property type="term" value="P:cell division"/>
    <property type="evidence" value="ECO:0007669"/>
    <property type="project" value="UniProtKB-KW"/>
</dbReference>
<dbReference type="RefSeq" id="WP_122906108.1">
    <property type="nucleotide sequence ID" value="NZ_RHHS01000044.1"/>
</dbReference>
<comment type="pathway">
    <text evidence="10">Cell wall biogenesis; peptidoglycan biosynthesis.</text>
</comment>
<keyword evidence="2 10" id="KW-0132">Cell division</keyword>
<evidence type="ECO:0000256" key="6">
    <source>
        <dbReference type="ARBA" id="ARBA00022984"/>
    </source>
</evidence>
<dbReference type="GO" id="GO:0008360">
    <property type="term" value="P:regulation of cell shape"/>
    <property type="evidence" value="ECO:0007669"/>
    <property type="project" value="UniProtKB-KW"/>
</dbReference>
<dbReference type="CDD" id="cd03785">
    <property type="entry name" value="GT28_MurG"/>
    <property type="match status" value="1"/>
</dbReference>
<feature type="binding site" evidence="10">
    <location>
        <position position="124"/>
    </location>
    <ligand>
        <name>UDP-N-acetyl-alpha-D-glucosamine</name>
        <dbReference type="ChEBI" id="CHEBI:57705"/>
    </ligand>
</feature>
<dbReference type="InterPro" id="IPR007235">
    <property type="entry name" value="Glyco_trans_28_C"/>
</dbReference>
<dbReference type="GO" id="GO:0071555">
    <property type="term" value="P:cell wall organization"/>
    <property type="evidence" value="ECO:0007669"/>
    <property type="project" value="UniProtKB-KW"/>
</dbReference>
<comment type="subcellular location">
    <subcellularLocation>
        <location evidence="10">Cell membrane</location>
        <topology evidence="10">Peripheral membrane protein</topology>
        <orientation evidence="10">Cytoplasmic side</orientation>
    </subcellularLocation>
</comment>
<dbReference type="InterPro" id="IPR006009">
    <property type="entry name" value="GlcNAc_MurG"/>
</dbReference>
<keyword evidence="6 10" id="KW-0573">Peptidoglycan synthesis</keyword>
<feature type="domain" description="Glycosyl transferase family 28 C-terminal" evidence="12">
    <location>
        <begin position="188"/>
        <end position="353"/>
    </location>
</feature>
<evidence type="ECO:0000259" key="12">
    <source>
        <dbReference type="Pfam" id="PF04101"/>
    </source>
</evidence>
<evidence type="ECO:0000256" key="10">
    <source>
        <dbReference type="HAMAP-Rule" id="MF_00033"/>
    </source>
</evidence>
<dbReference type="EC" id="2.4.1.227" evidence="10"/>
<evidence type="ECO:0000256" key="5">
    <source>
        <dbReference type="ARBA" id="ARBA00022960"/>
    </source>
</evidence>
<keyword evidence="3 10" id="KW-0328">Glycosyltransferase</keyword>
<dbReference type="GO" id="GO:0051991">
    <property type="term" value="F:UDP-N-acetyl-D-glucosamine:N-acetylmuramoyl-L-alanyl-D-glutamyl-meso-2,6-diaminopimelyl-D-alanyl-D-alanine-diphosphoundecaprenol 4-beta-N-acetylglucosaminlytransferase activity"/>
    <property type="evidence" value="ECO:0007669"/>
    <property type="project" value="RHEA"/>
</dbReference>
<dbReference type="GO" id="GO:0005886">
    <property type="term" value="C:plasma membrane"/>
    <property type="evidence" value="ECO:0007669"/>
    <property type="project" value="UniProtKB-SubCell"/>
</dbReference>
<evidence type="ECO:0000256" key="7">
    <source>
        <dbReference type="ARBA" id="ARBA00023136"/>
    </source>
</evidence>
<evidence type="ECO:0000313" key="13">
    <source>
        <dbReference type="EMBL" id="RNB54008.1"/>
    </source>
</evidence>
<reference evidence="13 14" key="1">
    <citation type="submission" date="2018-10" db="EMBL/GenBank/DDBJ databases">
        <title>Phylogenomics of Brevibacillus.</title>
        <authorList>
            <person name="Dunlap C."/>
        </authorList>
    </citation>
    <scope>NUCLEOTIDE SEQUENCE [LARGE SCALE GENOMIC DNA]</scope>
    <source>
        <strain evidence="13 14">DSM 100115</strain>
    </source>
</reference>
<evidence type="ECO:0000259" key="11">
    <source>
        <dbReference type="Pfam" id="PF03033"/>
    </source>
</evidence>
<feature type="binding site" evidence="10">
    <location>
        <position position="297"/>
    </location>
    <ligand>
        <name>UDP-N-acetyl-alpha-D-glucosamine</name>
        <dbReference type="ChEBI" id="CHEBI:57705"/>
    </ligand>
</feature>
<evidence type="ECO:0000256" key="8">
    <source>
        <dbReference type="ARBA" id="ARBA00023306"/>
    </source>
</evidence>
<keyword evidence="14" id="KW-1185">Reference proteome</keyword>
<evidence type="ECO:0000256" key="4">
    <source>
        <dbReference type="ARBA" id="ARBA00022679"/>
    </source>
</evidence>
<dbReference type="NCBIfam" id="TIGR01133">
    <property type="entry name" value="murG"/>
    <property type="match status" value="1"/>
</dbReference>
<gene>
    <name evidence="10 13" type="primary">murG</name>
    <name evidence="13" type="ORF">EDM57_18195</name>
</gene>
<keyword evidence="7 10" id="KW-0472">Membrane</keyword>
<dbReference type="HAMAP" id="MF_00033">
    <property type="entry name" value="MurG"/>
    <property type="match status" value="1"/>
</dbReference>
<dbReference type="Pfam" id="PF04101">
    <property type="entry name" value="Glyco_tran_28_C"/>
    <property type="match status" value="1"/>
</dbReference>
<dbReference type="UniPathway" id="UPA00219"/>
<dbReference type="InterPro" id="IPR004276">
    <property type="entry name" value="GlycoTrans_28_N"/>
</dbReference>
<keyword evidence="1 10" id="KW-1003">Cell membrane</keyword>